<dbReference type="Proteomes" id="UP000199052">
    <property type="component" value="Unassembled WGS sequence"/>
</dbReference>
<reference evidence="2 3" key="1">
    <citation type="submission" date="2016-10" db="EMBL/GenBank/DDBJ databases">
        <authorList>
            <person name="de Groot N.N."/>
        </authorList>
    </citation>
    <scope>NUCLEOTIDE SEQUENCE [LARGE SCALE GENOMIC DNA]</scope>
    <source>
        <strain evidence="2 3">CPCC 202808</strain>
    </source>
</reference>
<proteinExistence type="predicted"/>
<keyword evidence="4" id="KW-1185">Reference proteome</keyword>
<protein>
    <submittedName>
        <fullName evidence="1">RNA-binding Zn-ribbon protein involved in translation (DUF1610 family)</fullName>
    </submittedName>
</protein>
<dbReference type="STRING" id="504797.SAMN05421678_115132"/>
<evidence type="ECO:0000313" key="2">
    <source>
        <dbReference type="EMBL" id="SFH31684.1"/>
    </source>
</evidence>
<dbReference type="RefSeq" id="WP_175542721.1">
    <property type="nucleotide sequence ID" value="NZ_FOOI01000015.1"/>
</dbReference>
<evidence type="ECO:0000313" key="1">
    <source>
        <dbReference type="EMBL" id="NYH81814.1"/>
    </source>
</evidence>
<sequence>MIDCDLCGTTAPGEVPPLGWVVSRERGSVQHYCDRCARENVRNIECRLARSYW</sequence>
<dbReference type="EMBL" id="FOOI01000015">
    <property type="protein sequence ID" value="SFH31684.1"/>
    <property type="molecule type" value="Genomic_DNA"/>
</dbReference>
<accession>A0A1I2Z1K0</accession>
<reference evidence="1 4" key="2">
    <citation type="submission" date="2020-07" db="EMBL/GenBank/DDBJ databases">
        <title>Sequencing the genomes of 1000 actinobacteria strains.</title>
        <authorList>
            <person name="Klenk H.-P."/>
        </authorList>
    </citation>
    <scope>NUCLEOTIDE SEQUENCE [LARGE SCALE GENOMIC DNA]</scope>
    <source>
        <strain evidence="1 4">DSM 45117</strain>
    </source>
</reference>
<evidence type="ECO:0000313" key="3">
    <source>
        <dbReference type="Proteomes" id="UP000199052"/>
    </source>
</evidence>
<organism evidence="2 3">
    <name type="scientific">Actinopolymorpha cephalotaxi</name>
    <dbReference type="NCBI Taxonomy" id="504797"/>
    <lineage>
        <taxon>Bacteria</taxon>
        <taxon>Bacillati</taxon>
        <taxon>Actinomycetota</taxon>
        <taxon>Actinomycetes</taxon>
        <taxon>Propionibacteriales</taxon>
        <taxon>Actinopolymorphaceae</taxon>
        <taxon>Actinopolymorpha</taxon>
    </lineage>
</organism>
<dbReference type="AlphaFoldDB" id="A0A1I2Z1K0"/>
<evidence type="ECO:0000313" key="4">
    <source>
        <dbReference type="Proteomes" id="UP000533017"/>
    </source>
</evidence>
<dbReference type="Proteomes" id="UP000533017">
    <property type="component" value="Unassembled WGS sequence"/>
</dbReference>
<name>A0A1I2Z1K0_9ACTN</name>
<dbReference type="EMBL" id="JACBZA010000001">
    <property type="protein sequence ID" value="NYH81814.1"/>
    <property type="molecule type" value="Genomic_DNA"/>
</dbReference>
<gene>
    <name evidence="1" type="ORF">FHR37_000665</name>
    <name evidence="2" type="ORF">SAMN05421678_115132</name>
</gene>